<dbReference type="InterPro" id="IPR000595">
    <property type="entry name" value="cNMP-bd_dom"/>
</dbReference>
<dbReference type="Proteomes" id="UP000584374">
    <property type="component" value="Unassembled WGS sequence"/>
</dbReference>
<evidence type="ECO:0000313" key="3">
    <source>
        <dbReference type="Proteomes" id="UP000584374"/>
    </source>
</evidence>
<dbReference type="SUPFAM" id="SSF51206">
    <property type="entry name" value="cAMP-binding domain-like"/>
    <property type="match status" value="1"/>
</dbReference>
<dbReference type="EMBL" id="JACHIW010000002">
    <property type="protein sequence ID" value="MBB5159149.1"/>
    <property type="molecule type" value="Genomic_DNA"/>
</dbReference>
<feature type="domain" description="Cyclic nucleotide-binding" evidence="1">
    <location>
        <begin position="1"/>
        <end position="46"/>
    </location>
</feature>
<dbReference type="InterPro" id="IPR018490">
    <property type="entry name" value="cNMP-bd_dom_sf"/>
</dbReference>
<dbReference type="InterPro" id="IPR014710">
    <property type="entry name" value="RmlC-like_jellyroll"/>
</dbReference>
<sequence length="46" mass="4951">MTLGRKTRDGRKNLLAVLGPSDIFGALSLFDSGPRASTATTVRFVR</sequence>
<dbReference type="Pfam" id="PF00027">
    <property type="entry name" value="cNMP_binding"/>
    <property type="match status" value="1"/>
</dbReference>
<dbReference type="CDD" id="cd00038">
    <property type="entry name" value="CAP_ED"/>
    <property type="match status" value="1"/>
</dbReference>
<evidence type="ECO:0000313" key="2">
    <source>
        <dbReference type="EMBL" id="MBB5159149.1"/>
    </source>
</evidence>
<keyword evidence="3" id="KW-1185">Reference proteome</keyword>
<organism evidence="2 3">
    <name type="scientific">Saccharopolyspora phatthalungensis</name>
    <dbReference type="NCBI Taxonomy" id="664693"/>
    <lineage>
        <taxon>Bacteria</taxon>
        <taxon>Bacillati</taxon>
        <taxon>Actinomycetota</taxon>
        <taxon>Actinomycetes</taxon>
        <taxon>Pseudonocardiales</taxon>
        <taxon>Pseudonocardiaceae</taxon>
        <taxon>Saccharopolyspora</taxon>
    </lineage>
</organism>
<protein>
    <submittedName>
        <fullName evidence="2">CRP-like cAMP-binding protein</fullName>
    </submittedName>
</protein>
<evidence type="ECO:0000259" key="1">
    <source>
        <dbReference type="PROSITE" id="PS50042"/>
    </source>
</evidence>
<proteinExistence type="predicted"/>
<name>A0A840QJF9_9PSEU</name>
<dbReference type="AlphaFoldDB" id="A0A840QJF9"/>
<reference evidence="2 3" key="1">
    <citation type="submission" date="2020-08" db="EMBL/GenBank/DDBJ databases">
        <title>Sequencing the genomes of 1000 actinobacteria strains.</title>
        <authorList>
            <person name="Klenk H.-P."/>
        </authorList>
    </citation>
    <scope>NUCLEOTIDE SEQUENCE [LARGE SCALE GENOMIC DNA]</scope>
    <source>
        <strain evidence="2 3">DSM 45584</strain>
    </source>
</reference>
<accession>A0A840QJF9</accession>
<dbReference type="Gene3D" id="2.60.120.10">
    <property type="entry name" value="Jelly Rolls"/>
    <property type="match status" value="1"/>
</dbReference>
<dbReference type="PROSITE" id="PS50042">
    <property type="entry name" value="CNMP_BINDING_3"/>
    <property type="match status" value="1"/>
</dbReference>
<comment type="caution">
    <text evidence="2">The sequence shown here is derived from an EMBL/GenBank/DDBJ whole genome shotgun (WGS) entry which is preliminary data.</text>
</comment>
<gene>
    <name evidence="2" type="ORF">BJ970_006748</name>
</gene>